<feature type="transmembrane region" description="Helical" evidence="8">
    <location>
        <begin position="288"/>
        <end position="306"/>
    </location>
</feature>
<dbReference type="Gene3D" id="3.20.20.450">
    <property type="entry name" value="EAL domain"/>
    <property type="match status" value="1"/>
</dbReference>
<feature type="domain" description="PTS EIIC type-3" evidence="10">
    <location>
        <begin position="8"/>
        <end position="382"/>
    </location>
</feature>
<evidence type="ECO:0000256" key="4">
    <source>
        <dbReference type="ARBA" id="ARBA00022597"/>
    </source>
</evidence>
<dbReference type="AlphaFoldDB" id="A0A128EXP0"/>
<dbReference type="CDD" id="cd01948">
    <property type="entry name" value="EAL"/>
    <property type="match status" value="1"/>
</dbReference>
<keyword evidence="7 8" id="KW-0472">Membrane</keyword>
<dbReference type="Proteomes" id="UP000071641">
    <property type="component" value="Unassembled WGS sequence"/>
</dbReference>
<dbReference type="InterPro" id="IPR004501">
    <property type="entry name" value="PTS_EIIC_3"/>
</dbReference>
<feature type="transmembrane region" description="Helical" evidence="8">
    <location>
        <begin position="363"/>
        <end position="383"/>
    </location>
</feature>
<keyword evidence="5 8" id="KW-0812">Transmembrane</keyword>
<dbReference type="InterPro" id="IPR003352">
    <property type="entry name" value="PTS_EIIC"/>
</dbReference>
<comment type="subcellular location">
    <subcellularLocation>
        <location evidence="1">Cell membrane</location>
        <topology evidence="1">Multi-pass membrane protein</topology>
    </subcellularLocation>
</comment>
<evidence type="ECO:0000259" key="9">
    <source>
        <dbReference type="PROSITE" id="PS50883"/>
    </source>
</evidence>
<dbReference type="InterPro" id="IPR035919">
    <property type="entry name" value="EAL_sf"/>
</dbReference>
<feature type="transmembrane region" description="Helical" evidence="8">
    <location>
        <begin position="169"/>
        <end position="186"/>
    </location>
</feature>
<sequence length="682" mass="77275">MESLAKLIGESDVDNIKKLRRDVFFMAIKESFISTVPYLVLSSIIVLINQLLILTHFTSPYLNSIILTKIIGYMSDFFPVILMTSIAFHFSKRNNINNIFIITLSFAIFITIESMINAHKSQWLLHDAGVSFFVLIIPIVSVALFNIIPRFEKDLKLSNGQLSHVFFHLKSFIIIYFVSIVAYLLMVKGLEAIARSISFGFLNLDLFSIMTIRTLASQFLWFLGVHGPNTLSIIAPSESLTLPFINDISYKAFYDVFVIYGGSGSGLSLIFAAIIYSKSKHINKVSKISLPFAIFNVNETLIYGLPIVLNKYLLAPFVLIPVFNITVAYFYVDFFNISFVNNQVSWITPVFINAFIATDGHGGALLLQLLLVVVGTLIYAPFIKRYSLAQSSSNHLENLKNNLEMIELMESNEGIKSNAAESKIIKSNQEVDKIIKFISSNKLEVHYQPKVDIIEERCSAYEALLRIRKDDGSISGPFFLESLELAGLASVIDLWVCKEVRKHFQIWRLGGFNPKVAINIHPDTLTDNKTIELIIRELKEMSVEFEIIERDSVKSPSSIANIMRLHDNGFGISLDDFGVGYSSFETLTFLPMNTVKVDKSLIDNIESEKGYHICKNIFTMCNDLGLHCVAEGVEKDIQYLKLKTMGVRYIQGFYFERAIPFDQIDRFKPSFKDHESYQKVAT</sequence>
<dbReference type="InterPro" id="IPR001633">
    <property type="entry name" value="EAL_dom"/>
</dbReference>
<dbReference type="GO" id="GO:0009401">
    <property type="term" value="P:phosphoenolpyruvate-dependent sugar phosphotransferase system"/>
    <property type="evidence" value="ECO:0007669"/>
    <property type="project" value="InterPro"/>
</dbReference>
<evidence type="ECO:0000256" key="5">
    <source>
        <dbReference type="ARBA" id="ARBA00022692"/>
    </source>
</evidence>
<keyword evidence="2" id="KW-0813">Transport</keyword>
<evidence type="ECO:0000256" key="6">
    <source>
        <dbReference type="ARBA" id="ARBA00022989"/>
    </source>
</evidence>
<proteinExistence type="predicted"/>
<gene>
    <name evidence="11" type="primary">yjcC_1</name>
    <name evidence="11" type="ORF">GCE9029_01406</name>
</gene>
<feature type="transmembrane region" description="Helical" evidence="8">
    <location>
        <begin position="70"/>
        <end position="90"/>
    </location>
</feature>
<feature type="transmembrane region" description="Helical" evidence="8">
    <location>
        <begin position="192"/>
        <end position="212"/>
    </location>
</feature>
<dbReference type="SMART" id="SM00052">
    <property type="entry name" value="EAL"/>
    <property type="match status" value="1"/>
</dbReference>
<evidence type="ECO:0000313" key="12">
    <source>
        <dbReference type="Proteomes" id="UP000071641"/>
    </source>
</evidence>
<protein>
    <submittedName>
        <fullName evidence="11">Putative membrane protein YjcC</fullName>
    </submittedName>
</protein>
<name>A0A128EXP0_9GAMM</name>
<keyword evidence="4" id="KW-0762">Sugar transport</keyword>
<dbReference type="Pfam" id="PF02378">
    <property type="entry name" value="PTS_EIIC"/>
    <property type="match status" value="1"/>
</dbReference>
<dbReference type="InterPro" id="IPR050706">
    <property type="entry name" value="Cyclic-di-GMP_PDE-like"/>
</dbReference>
<organism evidence="11 12">
    <name type="scientific">Grimontia celer</name>
    <dbReference type="NCBI Taxonomy" id="1796497"/>
    <lineage>
        <taxon>Bacteria</taxon>
        <taxon>Pseudomonadati</taxon>
        <taxon>Pseudomonadota</taxon>
        <taxon>Gammaproteobacteria</taxon>
        <taxon>Vibrionales</taxon>
        <taxon>Vibrionaceae</taxon>
        <taxon>Grimontia</taxon>
    </lineage>
</organism>
<dbReference type="PANTHER" id="PTHR33121">
    <property type="entry name" value="CYCLIC DI-GMP PHOSPHODIESTERASE PDEF"/>
    <property type="match status" value="1"/>
</dbReference>
<dbReference type="PROSITE" id="PS51105">
    <property type="entry name" value="PTS_EIIC_TYPE_3"/>
    <property type="match status" value="1"/>
</dbReference>
<accession>A0A128EXP0</accession>
<keyword evidence="3" id="KW-1003">Cell membrane</keyword>
<dbReference type="GO" id="GO:0008982">
    <property type="term" value="F:protein-N(PI)-phosphohistidine-sugar phosphotransferase activity"/>
    <property type="evidence" value="ECO:0007669"/>
    <property type="project" value="InterPro"/>
</dbReference>
<evidence type="ECO:0000256" key="3">
    <source>
        <dbReference type="ARBA" id="ARBA00022475"/>
    </source>
</evidence>
<feature type="transmembrane region" description="Helical" evidence="8">
    <location>
        <begin position="128"/>
        <end position="148"/>
    </location>
</feature>
<dbReference type="STRING" id="1796497.GCE9029_01406"/>
<feature type="transmembrane region" description="Helical" evidence="8">
    <location>
        <begin position="312"/>
        <end position="332"/>
    </location>
</feature>
<dbReference type="GO" id="GO:0005886">
    <property type="term" value="C:plasma membrane"/>
    <property type="evidence" value="ECO:0007669"/>
    <property type="project" value="UniProtKB-SubCell"/>
</dbReference>
<evidence type="ECO:0000259" key="10">
    <source>
        <dbReference type="PROSITE" id="PS51105"/>
    </source>
</evidence>
<dbReference type="EMBL" id="FIZX01000001">
    <property type="protein sequence ID" value="CZF79342.1"/>
    <property type="molecule type" value="Genomic_DNA"/>
</dbReference>
<dbReference type="PROSITE" id="PS50883">
    <property type="entry name" value="EAL"/>
    <property type="match status" value="1"/>
</dbReference>
<feature type="transmembrane region" description="Helical" evidence="8">
    <location>
        <begin position="36"/>
        <end position="58"/>
    </location>
</feature>
<evidence type="ECO:0000256" key="1">
    <source>
        <dbReference type="ARBA" id="ARBA00004651"/>
    </source>
</evidence>
<evidence type="ECO:0000313" key="11">
    <source>
        <dbReference type="EMBL" id="CZF79342.1"/>
    </source>
</evidence>
<dbReference type="GO" id="GO:0071111">
    <property type="term" value="F:cyclic-guanylate-specific phosphodiesterase activity"/>
    <property type="evidence" value="ECO:0007669"/>
    <property type="project" value="InterPro"/>
</dbReference>
<evidence type="ECO:0000256" key="7">
    <source>
        <dbReference type="ARBA" id="ARBA00023136"/>
    </source>
</evidence>
<dbReference type="PANTHER" id="PTHR33121:SF71">
    <property type="entry name" value="OXYGEN SENSOR PROTEIN DOSP"/>
    <property type="match status" value="1"/>
</dbReference>
<dbReference type="Pfam" id="PF00563">
    <property type="entry name" value="EAL"/>
    <property type="match status" value="1"/>
</dbReference>
<keyword evidence="12" id="KW-1185">Reference proteome</keyword>
<keyword evidence="6 8" id="KW-1133">Transmembrane helix</keyword>
<reference evidence="12" key="1">
    <citation type="submission" date="2016-02" db="EMBL/GenBank/DDBJ databases">
        <authorList>
            <person name="Rodrigo-Torres Lidia"/>
            <person name="Arahal R.David."/>
        </authorList>
    </citation>
    <scope>NUCLEOTIDE SEQUENCE [LARGE SCALE GENOMIC DNA]</scope>
    <source>
        <strain evidence="12">CECT 9029</strain>
    </source>
</reference>
<feature type="domain" description="EAL" evidence="9">
    <location>
        <begin position="427"/>
        <end position="672"/>
    </location>
</feature>
<feature type="transmembrane region" description="Helical" evidence="8">
    <location>
        <begin position="97"/>
        <end position="116"/>
    </location>
</feature>
<evidence type="ECO:0000256" key="8">
    <source>
        <dbReference type="SAM" id="Phobius"/>
    </source>
</evidence>
<evidence type="ECO:0000256" key="2">
    <source>
        <dbReference type="ARBA" id="ARBA00022448"/>
    </source>
</evidence>
<feature type="transmembrane region" description="Helical" evidence="8">
    <location>
        <begin position="257"/>
        <end position="276"/>
    </location>
</feature>
<dbReference type="SUPFAM" id="SSF141868">
    <property type="entry name" value="EAL domain-like"/>
    <property type="match status" value="1"/>
</dbReference>